<organism evidence="3">
    <name type="scientific">Hemiselmis andersenii</name>
    <name type="common">Cryptophyte alga</name>
    <dbReference type="NCBI Taxonomy" id="464988"/>
    <lineage>
        <taxon>Eukaryota</taxon>
        <taxon>Cryptophyceae</taxon>
        <taxon>Cryptomonadales</taxon>
        <taxon>Hemiselmidaceae</taxon>
        <taxon>Hemiselmis</taxon>
    </lineage>
</organism>
<dbReference type="AlphaFoldDB" id="A0A6U4KK14"/>
<protein>
    <submittedName>
        <fullName evidence="3">Uncharacterized protein</fullName>
    </submittedName>
</protein>
<feature type="transmembrane region" description="Helical" evidence="2">
    <location>
        <begin position="21"/>
        <end position="42"/>
    </location>
</feature>
<dbReference type="EMBL" id="HBFK01024842">
    <property type="protein sequence ID" value="CAD8748762.1"/>
    <property type="molecule type" value="Transcribed_RNA"/>
</dbReference>
<feature type="compositionally biased region" description="Polar residues" evidence="1">
    <location>
        <begin position="534"/>
        <end position="543"/>
    </location>
</feature>
<feature type="compositionally biased region" description="Basic and acidic residues" evidence="1">
    <location>
        <begin position="441"/>
        <end position="485"/>
    </location>
</feature>
<keyword evidence="2" id="KW-0472">Membrane</keyword>
<feature type="compositionally biased region" description="Basic and acidic residues" evidence="1">
    <location>
        <begin position="331"/>
        <end position="391"/>
    </location>
</feature>
<keyword evidence="2" id="KW-0812">Transmembrane</keyword>
<gene>
    <name evidence="3" type="ORF">HAND1043_LOCUS15259</name>
</gene>
<feature type="region of interest" description="Disordered" evidence="1">
    <location>
        <begin position="136"/>
        <end position="159"/>
    </location>
</feature>
<feature type="compositionally biased region" description="Basic residues" evidence="1">
    <location>
        <begin position="275"/>
        <end position="290"/>
    </location>
</feature>
<name>A0A6U4KK14_HEMAN</name>
<evidence type="ECO:0000256" key="1">
    <source>
        <dbReference type="SAM" id="MobiDB-lite"/>
    </source>
</evidence>
<evidence type="ECO:0000256" key="2">
    <source>
        <dbReference type="SAM" id="Phobius"/>
    </source>
</evidence>
<accession>A0A6U4KK14</accession>
<feature type="compositionally biased region" description="Acidic residues" evidence="1">
    <location>
        <begin position="392"/>
        <end position="432"/>
    </location>
</feature>
<evidence type="ECO:0000313" key="3">
    <source>
        <dbReference type="EMBL" id="CAD8748762.1"/>
    </source>
</evidence>
<reference evidence="3" key="1">
    <citation type="submission" date="2021-01" db="EMBL/GenBank/DDBJ databases">
        <authorList>
            <person name="Corre E."/>
            <person name="Pelletier E."/>
            <person name="Niang G."/>
            <person name="Scheremetjew M."/>
            <person name="Finn R."/>
            <person name="Kale V."/>
            <person name="Holt S."/>
            <person name="Cochrane G."/>
            <person name="Meng A."/>
            <person name="Brown T."/>
            <person name="Cohen L."/>
        </authorList>
    </citation>
    <scope>NUCLEOTIDE SEQUENCE</scope>
    <source>
        <strain evidence="3">CCMP441</strain>
    </source>
</reference>
<proteinExistence type="predicted"/>
<feature type="region of interest" description="Disordered" evidence="1">
    <location>
        <begin position="323"/>
        <end position="496"/>
    </location>
</feature>
<feature type="region of interest" description="Disordered" evidence="1">
    <location>
        <begin position="271"/>
        <end position="294"/>
    </location>
</feature>
<keyword evidence="2" id="KW-1133">Transmembrane helix</keyword>
<sequence length="582" mass="63399">MYGAVEIVPERRGAGRGSLRATGVVLLGVCALAALAAGLYGVSAPAELLMPKRFRGKSMVQVQGFDGRPVTVPPANKLNFGQGTLSSYQGEFSRSTKGTKTQSLAAAAAKHGLSTKAANSDVDSYFVKEQRLAAQPQKARVMPKQEAAPVGKAPKFGESGSAARQEVKGYFTAEQRLAAEKQHPVLHQARTAHHHAAERAPKFGMSAASAAHAMSSFFDDQAAIAARKRTATKVHVQAPPAAVMHDKKGPAHGMSTTAADKDVDTYFAQQQKLAAQKRHPAKQSKQKAAPKGKAPVIGLSASAALRDVEGYFAKEMRLAEASMQQKSLQKKMLEPKQHSQEHEEHDQVKEEAHKEEEKKEESRKEEEEKEEAKHAAEEAKEHEEAKEKEEKEMEADEAQERKEEEEEEQEEHADDGEEAAEEEADAGEEADEEHATFNPDELGHPAREVDHIGEIPVDKTLDAPLWSRDDSTLPDRMVPAEKADCGDDMDCQSSRSPLLYKAKKIQKLSAYGRGAEDDNALELGKAVGVDNGQEEQVITTNEPPTEDMIDEVNGAIAEQRGDRYTDGNSMPAKKIKLPKEAS</sequence>
<feature type="region of interest" description="Disordered" evidence="1">
    <location>
        <begin position="526"/>
        <end position="582"/>
    </location>
</feature>